<dbReference type="Proteomes" id="UP000275078">
    <property type="component" value="Unassembled WGS sequence"/>
</dbReference>
<keyword evidence="2" id="KW-1185">Reference proteome</keyword>
<accession>A0A3N4HP82</accession>
<organism evidence="1 2">
    <name type="scientific">Ascobolus immersus RN42</name>
    <dbReference type="NCBI Taxonomy" id="1160509"/>
    <lineage>
        <taxon>Eukaryota</taxon>
        <taxon>Fungi</taxon>
        <taxon>Dikarya</taxon>
        <taxon>Ascomycota</taxon>
        <taxon>Pezizomycotina</taxon>
        <taxon>Pezizomycetes</taxon>
        <taxon>Pezizales</taxon>
        <taxon>Ascobolaceae</taxon>
        <taxon>Ascobolus</taxon>
    </lineage>
</organism>
<reference evidence="1 2" key="1">
    <citation type="journal article" date="2018" name="Nat. Ecol. Evol.">
        <title>Pezizomycetes genomes reveal the molecular basis of ectomycorrhizal truffle lifestyle.</title>
        <authorList>
            <person name="Murat C."/>
            <person name="Payen T."/>
            <person name="Noel B."/>
            <person name="Kuo A."/>
            <person name="Morin E."/>
            <person name="Chen J."/>
            <person name="Kohler A."/>
            <person name="Krizsan K."/>
            <person name="Balestrini R."/>
            <person name="Da Silva C."/>
            <person name="Montanini B."/>
            <person name="Hainaut M."/>
            <person name="Levati E."/>
            <person name="Barry K.W."/>
            <person name="Belfiori B."/>
            <person name="Cichocki N."/>
            <person name="Clum A."/>
            <person name="Dockter R.B."/>
            <person name="Fauchery L."/>
            <person name="Guy J."/>
            <person name="Iotti M."/>
            <person name="Le Tacon F."/>
            <person name="Lindquist E.A."/>
            <person name="Lipzen A."/>
            <person name="Malagnac F."/>
            <person name="Mello A."/>
            <person name="Molinier V."/>
            <person name="Miyauchi S."/>
            <person name="Poulain J."/>
            <person name="Riccioni C."/>
            <person name="Rubini A."/>
            <person name="Sitrit Y."/>
            <person name="Splivallo R."/>
            <person name="Traeger S."/>
            <person name="Wang M."/>
            <person name="Zifcakova L."/>
            <person name="Wipf D."/>
            <person name="Zambonelli A."/>
            <person name="Paolocci F."/>
            <person name="Nowrousian M."/>
            <person name="Ottonello S."/>
            <person name="Baldrian P."/>
            <person name="Spatafora J.W."/>
            <person name="Henrissat B."/>
            <person name="Nagy L.G."/>
            <person name="Aury J.M."/>
            <person name="Wincker P."/>
            <person name="Grigoriev I.V."/>
            <person name="Bonfante P."/>
            <person name="Martin F.M."/>
        </authorList>
    </citation>
    <scope>NUCLEOTIDE SEQUENCE [LARGE SCALE GENOMIC DNA]</scope>
    <source>
        <strain evidence="1 2">RN42</strain>
    </source>
</reference>
<proteinExistence type="predicted"/>
<evidence type="ECO:0000313" key="1">
    <source>
        <dbReference type="EMBL" id="RPA75635.1"/>
    </source>
</evidence>
<name>A0A3N4HP82_ASCIM</name>
<dbReference type="AlphaFoldDB" id="A0A3N4HP82"/>
<sequence>MGEPLTLLPRDGENFFCHIKPVATTAPNSNHHKDYSNFTYIINESDDKAYRTVRPYSKSDEILQQLEGKVIPLPTDLVNNSANGSRIIQGIVTEYGIGEEERIPVSTAIELAPWFRLGAAAFAGGSDSGKVFVIGWIRLLFDGAELKEGFNGGSVVIRGTLFLQCVRFFIDVSSRKQSSQSPIRLVKNWIGERRFDKQGDEVLVRWEKGDDPESSKAAVK</sequence>
<protein>
    <submittedName>
        <fullName evidence="1">Uncharacterized protein</fullName>
    </submittedName>
</protein>
<dbReference type="EMBL" id="ML119760">
    <property type="protein sequence ID" value="RPA75635.1"/>
    <property type="molecule type" value="Genomic_DNA"/>
</dbReference>
<evidence type="ECO:0000313" key="2">
    <source>
        <dbReference type="Proteomes" id="UP000275078"/>
    </source>
</evidence>
<gene>
    <name evidence="1" type="ORF">BJ508DRAFT_338652</name>
</gene>